<feature type="region of interest" description="Disordered" evidence="1">
    <location>
        <begin position="1"/>
        <end position="24"/>
    </location>
</feature>
<reference evidence="2" key="1">
    <citation type="journal article" date="2016" name="Sci. Rep.">
        <title>Molecular characterization of firefly nuptial gifts: a multi-omics approach sheds light on postcopulatory sexual selection.</title>
        <authorList>
            <person name="Al-Wathiqui N."/>
            <person name="Fallon T.R."/>
            <person name="South A."/>
            <person name="Weng J.K."/>
            <person name="Lewis S.M."/>
        </authorList>
    </citation>
    <scope>NUCLEOTIDE SEQUENCE</scope>
</reference>
<dbReference type="AlphaFoldDB" id="A0A1Y1N6V8"/>
<evidence type="ECO:0000313" key="2">
    <source>
        <dbReference type="EMBL" id="JAV93449.1"/>
    </source>
</evidence>
<evidence type="ECO:0000256" key="1">
    <source>
        <dbReference type="SAM" id="MobiDB-lite"/>
    </source>
</evidence>
<protein>
    <submittedName>
        <fullName evidence="2">Uncharacterized protein</fullName>
    </submittedName>
</protein>
<name>A0A1Y1N6V8_PHOPY</name>
<feature type="compositionally biased region" description="Polar residues" evidence="1">
    <location>
        <begin position="1"/>
        <end position="14"/>
    </location>
</feature>
<organism evidence="2">
    <name type="scientific">Photinus pyralis</name>
    <name type="common">Common eastern firefly</name>
    <name type="synonym">Lampyris pyralis</name>
    <dbReference type="NCBI Taxonomy" id="7054"/>
    <lineage>
        <taxon>Eukaryota</taxon>
        <taxon>Metazoa</taxon>
        <taxon>Ecdysozoa</taxon>
        <taxon>Arthropoda</taxon>
        <taxon>Hexapoda</taxon>
        <taxon>Insecta</taxon>
        <taxon>Pterygota</taxon>
        <taxon>Neoptera</taxon>
        <taxon>Endopterygota</taxon>
        <taxon>Coleoptera</taxon>
        <taxon>Polyphaga</taxon>
        <taxon>Elateriformia</taxon>
        <taxon>Elateroidea</taxon>
        <taxon>Lampyridae</taxon>
        <taxon>Lampyrinae</taxon>
        <taxon>Photinus</taxon>
    </lineage>
</organism>
<dbReference type="EMBL" id="GEZM01011747">
    <property type="protein sequence ID" value="JAV93449.1"/>
    <property type="molecule type" value="Transcribed_RNA"/>
</dbReference>
<feature type="compositionally biased region" description="Basic and acidic residues" evidence="1">
    <location>
        <begin position="15"/>
        <end position="24"/>
    </location>
</feature>
<sequence length="335" mass="38382">MRNLSQYAVQSKQDSIQKRPTESQLHPEKFSRFIGKGMRIPAIQSNAIIAKQNPTFATYPHMRPFPYYGGYPPRPQFLPGYQQPQQSFTSALHSIAKNDELQCVPFLLCELVSGPSNDLKVSLPFNIDLDSVVRFLPYIGGMDTSPILSFGKAVLLGYTSKGNTDSCMYAYPHCPRDPDRLIEYLNNYNGGFFRFFNGRPQPAGNDYNPLLLNQNTRPQRYPQFKNDLFNNNRRIQNQPSKYFTRPINDAFKFPSVFDDEVPQDPGVIFIRNYLDDNFEGNLFRKQKEIQFTDNYENGNVRPTPMVFPDRTGTGELILDDNGVVVGASDFVYFNK</sequence>
<proteinExistence type="predicted"/>
<accession>A0A1Y1N6V8</accession>